<dbReference type="STRING" id="1560201.NG42_17570"/>
<organism evidence="5 8">
    <name type="scientific">Winslowiella iniecta</name>
    <dbReference type="NCBI Taxonomy" id="1560201"/>
    <lineage>
        <taxon>Bacteria</taxon>
        <taxon>Pseudomonadati</taxon>
        <taxon>Pseudomonadota</taxon>
        <taxon>Gammaproteobacteria</taxon>
        <taxon>Enterobacterales</taxon>
        <taxon>Erwiniaceae</taxon>
        <taxon>Winslowiella</taxon>
    </lineage>
</organism>
<protein>
    <recommendedName>
        <fullName evidence="4">Type I restriction modification DNA specificity domain-containing protein</fullName>
    </recommendedName>
</protein>
<dbReference type="CDD" id="cd17517">
    <property type="entry name" value="RMtype1_S_EcoKI_StySPI-TRD2-CR2_like"/>
    <property type="match status" value="1"/>
</dbReference>
<dbReference type="Pfam" id="PF01420">
    <property type="entry name" value="Methylase_S"/>
    <property type="match status" value="1"/>
</dbReference>
<dbReference type="PANTHER" id="PTHR43140:SF1">
    <property type="entry name" value="TYPE I RESTRICTION ENZYME ECOKI SPECIFICITY SUBUNIT"/>
    <property type="match status" value="1"/>
</dbReference>
<dbReference type="SUPFAM" id="SSF116734">
    <property type="entry name" value="DNA methylase specificity domain"/>
    <property type="match status" value="2"/>
</dbReference>
<dbReference type="AlphaFoldDB" id="A0A0L7SY91"/>
<feature type="domain" description="Type I restriction modification DNA specificity" evidence="4">
    <location>
        <begin position="190"/>
        <end position="348"/>
    </location>
</feature>
<gene>
    <name evidence="5" type="ORF">NG42_17570</name>
    <name evidence="6" type="ORF">NG43_20670</name>
</gene>
<dbReference type="InterPro" id="IPR044946">
    <property type="entry name" value="Restrct_endonuc_typeI_TRD_sf"/>
</dbReference>
<name>A0A0L7SY91_9GAMM</name>
<evidence type="ECO:0000256" key="1">
    <source>
        <dbReference type="ARBA" id="ARBA00010923"/>
    </source>
</evidence>
<keyword evidence="2" id="KW-0680">Restriction system</keyword>
<dbReference type="Proteomes" id="UP000036851">
    <property type="component" value="Unassembled WGS sequence"/>
</dbReference>
<evidence type="ECO:0000256" key="2">
    <source>
        <dbReference type="ARBA" id="ARBA00022747"/>
    </source>
</evidence>
<dbReference type="InterPro" id="IPR051212">
    <property type="entry name" value="Type-I_RE_S_subunit"/>
</dbReference>
<evidence type="ECO:0000313" key="6">
    <source>
        <dbReference type="EMBL" id="KOC88146.1"/>
    </source>
</evidence>
<dbReference type="PANTHER" id="PTHR43140">
    <property type="entry name" value="TYPE-1 RESTRICTION ENZYME ECOKI SPECIFICITY PROTEIN"/>
    <property type="match status" value="1"/>
</dbReference>
<dbReference type="GO" id="GO:0009307">
    <property type="term" value="P:DNA restriction-modification system"/>
    <property type="evidence" value="ECO:0007669"/>
    <property type="project" value="UniProtKB-KW"/>
</dbReference>
<evidence type="ECO:0000313" key="7">
    <source>
        <dbReference type="Proteomes" id="UP000036851"/>
    </source>
</evidence>
<evidence type="ECO:0000259" key="4">
    <source>
        <dbReference type="Pfam" id="PF01420"/>
    </source>
</evidence>
<dbReference type="Proteomes" id="UP000037088">
    <property type="component" value="Unassembled WGS sequence"/>
</dbReference>
<proteinExistence type="inferred from homology"/>
<comment type="caution">
    <text evidence="5">The sequence shown here is derived from an EMBL/GenBank/DDBJ whole genome shotgun (WGS) entry which is preliminary data.</text>
</comment>
<sequence>MWLSRKALDCFIQISTNKKNVKTKDCKSEGLYPVIDQGQQFICGYIDDESKVIKISSPLCVFGDHTRVIKWVTQDFVPGADGTKILEAEKFIFPKYGYYALRFIDIPDKGYSRHFKYLKELEIPISSLAEQKIIADKLDDLLARVESIKTRLENIPEILKKFRQSVLSAAVSGKLTEEWRNSDSFGENIFLGDLISSGPQNGLYKPSSFYGRGTKIIRIDSFYDGEIIDWEKIKKVELSKGELDKWALRKNDVLINRVNSREYLGKCALVKSMPSECVFESNIMRLSLIEEKVIPEYIILYLCSEKGVSELRKNAKLAVNQASINQDDVKNCIILLPNIDEQKEIIRRVNICFSYSDKVSENVFIALSKVNVIAQSIIAKAFRGELTAQWREENPELISGLNSAEALLERITAEKLASGTIKKRTKKTSH</sequence>
<accession>A0A0L7SY91</accession>
<reference evidence="7 8" key="1">
    <citation type="journal article" date="2015" name="Int. J. Syst. Evol. Microbiol.">
        <title>Erwinia iniecta sp. nov., isolated from Russian wheat aphids (Diuraphis noxia).</title>
        <authorList>
            <person name="Campillo T."/>
            <person name="Luna E."/>
            <person name="Portier P."/>
            <person name="Fischer-Le Saux M."/>
            <person name="Lapitan N."/>
            <person name="Tisserat N.A."/>
            <person name="Leach J.E."/>
        </authorList>
    </citation>
    <scope>NUCLEOTIDE SEQUENCE [LARGE SCALE GENOMIC DNA]</scope>
    <source>
        <strain evidence="5 8">B120</strain>
        <strain evidence="6 7">B149</strain>
    </source>
</reference>
<keyword evidence="8" id="KW-1185">Reference proteome</keyword>
<evidence type="ECO:0000313" key="5">
    <source>
        <dbReference type="EMBL" id="KOC88097.1"/>
    </source>
</evidence>
<dbReference type="GO" id="GO:0003677">
    <property type="term" value="F:DNA binding"/>
    <property type="evidence" value="ECO:0007669"/>
    <property type="project" value="UniProtKB-KW"/>
</dbReference>
<evidence type="ECO:0000313" key="8">
    <source>
        <dbReference type="Proteomes" id="UP000037088"/>
    </source>
</evidence>
<keyword evidence="3" id="KW-0238">DNA-binding</keyword>
<dbReference type="InterPro" id="IPR000055">
    <property type="entry name" value="Restrct_endonuc_typeI_TRD"/>
</dbReference>
<dbReference type="Gene3D" id="3.90.220.20">
    <property type="entry name" value="DNA methylase specificity domains"/>
    <property type="match status" value="2"/>
</dbReference>
<evidence type="ECO:0000256" key="3">
    <source>
        <dbReference type="ARBA" id="ARBA00023125"/>
    </source>
</evidence>
<comment type="similarity">
    <text evidence="1">Belongs to the type-I restriction system S methylase family.</text>
</comment>
<dbReference type="EMBL" id="JRXF01000051">
    <property type="protein sequence ID" value="KOC88146.1"/>
    <property type="molecule type" value="Genomic_DNA"/>
</dbReference>
<dbReference type="EMBL" id="JRXE01000028">
    <property type="protein sequence ID" value="KOC88097.1"/>
    <property type="molecule type" value="Genomic_DNA"/>
</dbReference>
<dbReference type="PATRIC" id="fig|1560201.3.peg.3719"/>